<dbReference type="EMBL" id="CM003530">
    <property type="protein sequence ID" value="RCV16381.1"/>
    <property type="molecule type" value="Genomic_DNA"/>
</dbReference>
<organism evidence="1">
    <name type="scientific">Setaria italica</name>
    <name type="common">Foxtail millet</name>
    <name type="synonym">Panicum italicum</name>
    <dbReference type="NCBI Taxonomy" id="4555"/>
    <lineage>
        <taxon>Eukaryota</taxon>
        <taxon>Viridiplantae</taxon>
        <taxon>Streptophyta</taxon>
        <taxon>Embryophyta</taxon>
        <taxon>Tracheophyta</taxon>
        <taxon>Spermatophyta</taxon>
        <taxon>Magnoliopsida</taxon>
        <taxon>Liliopsida</taxon>
        <taxon>Poales</taxon>
        <taxon>Poaceae</taxon>
        <taxon>PACMAD clade</taxon>
        <taxon>Panicoideae</taxon>
        <taxon>Panicodae</taxon>
        <taxon>Paniceae</taxon>
        <taxon>Cenchrinae</taxon>
        <taxon>Setaria</taxon>
    </lineage>
</organism>
<reference evidence="1" key="1">
    <citation type="journal article" date="2012" name="Nat. Biotechnol.">
        <title>Reference genome sequence of the model plant Setaria.</title>
        <authorList>
            <person name="Bennetzen J.L."/>
            <person name="Schmutz J."/>
            <person name="Wang H."/>
            <person name="Percifield R."/>
            <person name="Hawkins J."/>
            <person name="Pontaroli A.C."/>
            <person name="Estep M."/>
            <person name="Feng L."/>
            <person name="Vaughn J.N."/>
            <person name="Grimwood J."/>
            <person name="Jenkins J."/>
            <person name="Barry K."/>
            <person name="Lindquist E."/>
            <person name="Hellsten U."/>
            <person name="Deshpande S."/>
            <person name="Wang X."/>
            <person name="Wu X."/>
            <person name="Mitros T."/>
            <person name="Triplett J."/>
            <person name="Yang X."/>
            <person name="Ye C.Y."/>
            <person name="Mauro-Herrera M."/>
            <person name="Wang L."/>
            <person name="Li P."/>
            <person name="Sharma M."/>
            <person name="Sharma R."/>
            <person name="Ronald P.C."/>
            <person name="Panaud O."/>
            <person name="Kellogg E.A."/>
            <person name="Brutnell T.P."/>
            <person name="Doust A.N."/>
            <person name="Tuskan G.A."/>
            <person name="Rokhsar D."/>
            <person name="Devos K.M."/>
        </authorList>
    </citation>
    <scope>NUCLEOTIDE SEQUENCE [LARGE SCALE GENOMIC DNA]</scope>
    <source>
        <strain evidence="1">Yugu1</strain>
    </source>
</reference>
<reference evidence="1" key="2">
    <citation type="submission" date="2015-07" db="EMBL/GenBank/DDBJ databases">
        <authorList>
            <person name="Noorani M."/>
        </authorList>
    </citation>
    <scope>NUCLEOTIDE SEQUENCE</scope>
    <source>
        <strain evidence="1">Yugu1</strain>
    </source>
</reference>
<sequence length="150" mass="16651">MRVISARSCESHMFEWRPTPTWCGLGGLVGHPSGAAGLRHSHSSRWPFYPRSRGGLARRVAPARDHIRVQFEGRRGVPEAYLMCGMATLPFRCSSSRVRFHFSLPASTSSFFAVNLFVIVTYEREYTSATLLNLYGLRATVSCPEGATPA</sequence>
<dbReference type="AlphaFoldDB" id="A0A368QEI3"/>
<proteinExistence type="predicted"/>
<gene>
    <name evidence="1" type="ORF">SETIT_3G133400v2</name>
</gene>
<protein>
    <submittedName>
        <fullName evidence="1">Uncharacterized protein</fullName>
    </submittedName>
</protein>
<evidence type="ECO:0000313" key="1">
    <source>
        <dbReference type="EMBL" id="RCV16381.1"/>
    </source>
</evidence>
<accession>A0A368QEI3</accession>
<name>A0A368QEI3_SETIT</name>